<keyword evidence="2" id="KW-1185">Reference proteome</keyword>
<evidence type="ECO:0000313" key="2">
    <source>
        <dbReference type="Proteomes" id="UP001152795"/>
    </source>
</evidence>
<dbReference type="Proteomes" id="UP001152795">
    <property type="component" value="Unassembled WGS sequence"/>
</dbReference>
<organism evidence="1 2">
    <name type="scientific">Paramuricea clavata</name>
    <name type="common">Red gorgonian</name>
    <name type="synonym">Violescent sea-whip</name>
    <dbReference type="NCBI Taxonomy" id="317549"/>
    <lineage>
        <taxon>Eukaryota</taxon>
        <taxon>Metazoa</taxon>
        <taxon>Cnidaria</taxon>
        <taxon>Anthozoa</taxon>
        <taxon>Octocorallia</taxon>
        <taxon>Malacalcyonacea</taxon>
        <taxon>Plexauridae</taxon>
        <taxon>Paramuricea</taxon>
    </lineage>
</organism>
<evidence type="ECO:0000313" key="1">
    <source>
        <dbReference type="EMBL" id="CAB4000313.1"/>
    </source>
</evidence>
<gene>
    <name evidence="1" type="ORF">PACLA_8A069945</name>
</gene>
<accession>A0A6S7HB61</accession>
<protein>
    <submittedName>
        <fullName evidence="1">Uncharacterized protein</fullName>
    </submittedName>
</protein>
<comment type="caution">
    <text evidence="1">The sequence shown here is derived from an EMBL/GenBank/DDBJ whole genome shotgun (WGS) entry which is preliminary data.</text>
</comment>
<sequence>MSQNGKFKLAQQQLGEKALDALYKIRKNIDFRKLTPKLAMKIFDSIISPILLYNSEIWGAYKKTTIINGRTQKSKDSASYIWV</sequence>
<name>A0A6S7HB61_PARCT</name>
<dbReference type="OrthoDB" id="8906575at2759"/>
<dbReference type="EMBL" id="CACRXK020003806">
    <property type="protein sequence ID" value="CAB4000313.1"/>
    <property type="molecule type" value="Genomic_DNA"/>
</dbReference>
<reference evidence="1" key="1">
    <citation type="submission" date="2020-04" db="EMBL/GenBank/DDBJ databases">
        <authorList>
            <person name="Alioto T."/>
            <person name="Alioto T."/>
            <person name="Gomez Garrido J."/>
        </authorList>
    </citation>
    <scope>NUCLEOTIDE SEQUENCE</scope>
    <source>
        <strain evidence="1">A484AB</strain>
    </source>
</reference>
<dbReference type="AlphaFoldDB" id="A0A6S7HB61"/>
<proteinExistence type="predicted"/>